<protein>
    <submittedName>
        <fullName evidence="2">RNA-binding protein</fullName>
    </submittedName>
</protein>
<comment type="caution">
    <text evidence="2">The sequence shown here is derived from an EMBL/GenBank/DDBJ whole genome shotgun (WGS) entry which is preliminary data.</text>
</comment>
<dbReference type="Proteomes" id="UP001073227">
    <property type="component" value="Unassembled WGS sequence"/>
</dbReference>
<accession>A0ABT3Z7Z0</accession>
<evidence type="ECO:0000313" key="3">
    <source>
        <dbReference type="Proteomes" id="UP001073227"/>
    </source>
</evidence>
<keyword evidence="3" id="KW-1185">Reference proteome</keyword>
<evidence type="ECO:0000313" key="2">
    <source>
        <dbReference type="EMBL" id="MCY0147811.1"/>
    </source>
</evidence>
<proteinExistence type="predicted"/>
<gene>
    <name evidence="2" type="ORF">OEG84_08800</name>
</gene>
<dbReference type="EMBL" id="JAOVZR010000001">
    <property type="protein sequence ID" value="MCY0147811.1"/>
    <property type="molecule type" value="Genomic_DNA"/>
</dbReference>
<feature type="region of interest" description="Disordered" evidence="1">
    <location>
        <begin position="31"/>
        <end position="72"/>
    </location>
</feature>
<feature type="compositionally biased region" description="Basic and acidic residues" evidence="1">
    <location>
        <begin position="52"/>
        <end position="65"/>
    </location>
</feature>
<reference evidence="2" key="1">
    <citation type="submission" date="2022-10" db="EMBL/GenBank/DDBJ databases">
        <title>Hoeflea sp. G2-23, isolated from marine algae.</title>
        <authorList>
            <person name="Kristyanto S."/>
            <person name="Kim J.M."/>
            <person name="Jeon C.O."/>
        </authorList>
    </citation>
    <scope>NUCLEOTIDE SEQUENCE</scope>
    <source>
        <strain evidence="2">G2-23</strain>
    </source>
</reference>
<dbReference type="RefSeq" id="WP_267653406.1">
    <property type="nucleotide sequence ID" value="NZ_JAOVZR010000001.1"/>
</dbReference>
<organism evidence="2 3">
    <name type="scientific">Hoeflea algicola</name>
    <dbReference type="NCBI Taxonomy" id="2983763"/>
    <lineage>
        <taxon>Bacteria</taxon>
        <taxon>Pseudomonadati</taxon>
        <taxon>Pseudomonadota</taxon>
        <taxon>Alphaproteobacteria</taxon>
        <taxon>Hyphomicrobiales</taxon>
        <taxon>Rhizobiaceae</taxon>
        <taxon>Hoeflea</taxon>
    </lineage>
</organism>
<sequence length="72" mass="7545">MPTGPKGQKRPADAIGRAVQIAQIATGEIEDVVPDDGKDPNAKALGAKGGRKRAENMTPERRKEIAQNGVAP</sequence>
<evidence type="ECO:0000256" key="1">
    <source>
        <dbReference type="SAM" id="MobiDB-lite"/>
    </source>
</evidence>
<name>A0ABT3Z7Z0_9HYPH</name>